<evidence type="ECO:0000256" key="5">
    <source>
        <dbReference type="ARBA" id="ARBA00023125"/>
    </source>
</evidence>
<feature type="compositionally biased region" description="Polar residues" evidence="9">
    <location>
        <begin position="640"/>
        <end position="659"/>
    </location>
</feature>
<evidence type="ECO:0000256" key="8">
    <source>
        <dbReference type="SAM" id="Coils"/>
    </source>
</evidence>
<evidence type="ECO:0000313" key="11">
    <source>
        <dbReference type="EMBL" id="PGH00971.1"/>
    </source>
</evidence>
<keyword evidence="12" id="KW-1185">Reference proteome</keyword>
<feature type="compositionally biased region" description="Polar residues" evidence="9">
    <location>
        <begin position="799"/>
        <end position="808"/>
    </location>
</feature>
<keyword evidence="7" id="KW-0539">Nucleus</keyword>
<reference evidence="11 12" key="1">
    <citation type="submission" date="2017-10" db="EMBL/GenBank/DDBJ databases">
        <title>Comparative genomics in systemic dimorphic fungi from Ajellomycetaceae.</title>
        <authorList>
            <person name="Munoz J.F."/>
            <person name="Mcewen J.G."/>
            <person name="Clay O.K."/>
            <person name="Cuomo C.A."/>
        </authorList>
    </citation>
    <scope>NUCLEOTIDE SEQUENCE [LARGE SCALE GENOMIC DNA]</scope>
    <source>
        <strain evidence="11 12">UAMH130</strain>
    </source>
</reference>
<dbReference type="PROSITE" id="PS00463">
    <property type="entry name" value="ZN2_CY6_FUNGAL_1"/>
    <property type="match status" value="1"/>
</dbReference>
<dbReference type="EMBL" id="PDNC01000078">
    <property type="protein sequence ID" value="PGH00971.1"/>
    <property type="molecule type" value="Genomic_DNA"/>
</dbReference>
<dbReference type="STRING" id="2060905.A0A2B7WWW0"/>
<organism evidence="11 12">
    <name type="scientific">Blastomyces parvus</name>
    <dbReference type="NCBI Taxonomy" id="2060905"/>
    <lineage>
        <taxon>Eukaryota</taxon>
        <taxon>Fungi</taxon>
        <taxon>Dikarya</taxon>
        <taxon>Ascomycota</taxon>
        <taxon>Pezizomycotina</taxon>
        <taxon>Eurotiomycetes</taxon>
        <taxon>Eurotiomycetidae</taxon>
        <taxon>Onygenales</taxon>
        <taxon>Ajellomycetaceae</taxon>
        <taxon>Blastomyces</taxon>
    </lineage>
</organism>
<dbReference type="OrthoDB" id="10001928at2759"/>
<keyword evidence="5" id="KW-0238">DNA-binding</keyword>
<dbReference type="SMART" id="SM00066">
    <property type="entry name" value="GAL4"/>
    <property type="match status" value="1"/>
</dbReference>
<feature type="compositionally biased region" description="Low complexity" evidence="9">
    <location>
        <begin position="118"/>
        <end position="130"/>
    </location>
</feature>
<keyword evidence="4" id="KW-0805">Transcription regulation</keyword>
<evidence type="ECO:0000256" key="2">
    <source>
        <dbReference type="ARBA" id="ARBA00022723"/>
    </source>
</evidence>
<dbReference type="GO" id="GO:0000981">
    <property type="term" value="F:DNA-binding transcription factor activity, RNA polymerase II-specific"/>
    <property type="evidence" value="ECO:0007669"/>
    <property type="project" value="InterPro"/>
</dbReference>
<dbReference type="PANTHER" id="PTHR46910">
    <property type="entry name" value="TRANSCRIPTION FACTOR PDR1"/>
    <property type="match status" value="1"/>
</dbReference>
<evidence type="ECO:0000256" key="3">
    <source>
        <dbReference type="ARBA" id="ARBA00022833"/>
    </source>
</evidence>
<dbReference type="InterPro" id="IPR001138">
    <property type="entry name" value="Zn2Cys6_DnaBD"/>
</dbReference>
<keyword evidence="2" id="KW-0479">Metal-binding</keyword>
<accession>A0A2B7WWW0</accession>
<dbReference type="GO" id="GO:0003677">
    <property type="term" value="F:DNA binding"/>
    <property type="evidence" value="ECO:0007669"/>
    <property type="project" value="UniProtKB-KW"/>
</dbReference>
<dbReference type="SUPFAM" id="SSF57701">
    <property type="entry name" value="Zn2/Cys6 DNA-binding domain"/>
    <property type="match status" value="1"/>
</dbReference>
<dbReference type="CDD" id="cd12148">
    <property type="entry name" value="fungal_TF_MHR"/>
    <property type="match status" value="1"/>
</dbReference>
<proteinExistence type="predicted"/>
<dbReference type="CDD" id="cd00067">
    <property type="entry name" value="GAL4"/>
    <property type="match status" value="1"/>
</dbReference>
<evidence type="ECO:0000256" key="6">
    <source>
        <dbReference type="ARBA" id="ARBA00023163"/>
    </source>
</evidence>
<dbReference type="Pfam" id="PF00172">
    <property type="entry name" value="Zn_clus"/>
    <property type="match status" value="1"/>
</dbReference>
<dbReference type="InterPro" id="IPR007219">
    <property type="entry name" value="XnlR_reg_dom"/>
</dbReference>
<keyword evidence="6" id="KW-0804">Transcription</keyword>
<feature type="compositionally biased region" description="Low complexity" evidence="9">
    <location>
        <begin position="664"/>
        <end position="676"/>
    </location>
</feature>
<sequence length="896" mass="98227">MPGILPMKVIKVGNSSQSRVAQACDRCRSKKIRCDGIRPCCSQCAHVGFECKTSDKLSRRAFPRGYTESLEDRVRSLEAEVRELKGLLDEKDEKIDVLSRIHSFSSPRKTPSHGSTDPESSPGSSISSIPEKAEDTIRVQHSRSLLRKPTRDAPFTGPSSTRAFIDAFAKKMEMSGRSASGLSADVLLGPPSLPIWRHQDAAPKTPPRLVSDQLINIFFQEWAPLYPVVHRPTLLKVYSQYTNNPADFEDDKYYLAQLNLIFGISAISSTARIPQDPALFEQNWLPKLDALAHDISLPALQCYVLAQIYYTVKADYKSLLRYRGLAVGMCHQLGLHQSQKRFSFDPLTSEMRKKVFWCQYVLDRFAAALTGLPVLLAESDVCAEYPADIDDENITDAGFVPTVAGESTRVSSALALFEAARILTKVLAQLYPSPAGYDVSLSTIHSLAEELDGWQKNLAPHLRLEFTQDKPSIGVTGSQSPLLSVTYYFIRTLIRRPAVCFAAQNTASPSLLALVDSGKHIIQILQLLDERRMNLSLGINKRELIFVSSLGVLWQNMDLGRDCKLVKEGQKLLSSALALLENEAAEAASEFSNILNLVSPGDDAKRVKPEYHNLSNADMPAPSPKIKSPRKSQFLESRRSLNMSTPVSNCNSAPTSSPELCQRSVRSSSSLSISSSANPEPTAITPRSPVEFPSDYLNLDYLPLGDQKVGLKAATTTTTSAAGDGFTVSDWEHVLGSMDNGHANIFNGIYGGGECGDVGAGPFAQLTPVFQYPQQQPPHPSPMASQPPSQDLHTWSPDGWSSCTSSDMNTRHSVLSLSDDSIGTVDDLPPPAISNKHCDTLIDTHVQQQQQQQLPPSHQPTPDGLDGIIIPHNLEQLDSASDFAGIIDTWALRQHA</sequence>
<comment type="subcellular location">
    <subcellularLocation>
        <location evidence="1">Nucleus</location>
    </subcellularLocation>
</comment>
<evidence type="ECO:0000256" key="9">
    <source>
        <dbReference type="SAM" id="MobiDB-lite"/>
    </source>
</evidence>
<dbReference type="Proteomes" id="UP000224080">
    <property type="component" value="Unassembled WGS sequence"/>
</dbReference>
<feature type="domain" description="Zn(2)-C6 fungal-type" evidence="10">
    <location>
        <begin position="23"/>
        <end position="53"/>
    </location>
</feature>
<evidence type="ECO:0000256" key="1">
    <source>
        <dbReference type="ARBA" id="ARBA00004123"/>
    </source>
</evidence>
<dbReference type="PROSITE" id="PS50048">
    <property type="entry name" value="ZN2_CY6_FUNGAL_2"/>
    <property type="match status" value="1"/>
</dbReference>
<dbReference type="InterPro" id="IPR050987">
    <property type="entry name" value="AtrR-like"/>
</dbReference>
<dbReference type="Gene3D" id="4.10.240.10">
    <property type="entry name" value="Zn(2)-C6 fungal-type DNA-binding domain"/>
    <property type="match status" value="1"/>
</dbReference>
<dbReference type="AlphaFoldDB" id="A0A2B7WWW0"/>
<feature type="region of interest" description="Disordered" evidence="9">
    <location>
        <begin position="772"/>
        <end position="808"/>
    </location>
</feature>
<dbReference type="CDD" id="cd15485">
    <property type="entry name" value="ZIP_Cat8"/>
    <property type="match status" value="1"/>
</dbReference>
<dbReference type="GO" id="GO:0005634">
    <property type="term" value="C:nucleus"/>
    <property type="evidence" value="ECO:0007669"/>
    <property type="project" value="UniProtKB-SubCell"/>
</dbReference>
<dbReference type="SMART" id="SM00906">
    <property type="entry name" value="Fungal_trans"/>
    <property type="match status" value="1"/>
</dbReference>
<feature type="coiled-coil region" evidence="8">
    <location>
        <begin position="67"/>
        <end position="94"/>
    </location>
</feature>
<dbReference type="PANTHER" id="PTHR46910:SF12">
    <property type="entry name" value="REGULATORY PROTEIN CAT8"/>
    <property type="match status" value="1"/>
</dbReference>
<evidence type="ECO:0000256" key="4">
    <source>
        <dbReference type="ARBA" id="ARBA00023015"/>
    </source>
</evidence>
<dbReference type="InterPro" id="IPR036864">
    <property type="entry name" value="Zn2-C6_fun-type_DNA-bd_sf"/>
</dbReference>
<keyword evidence="8" id="KW-0175">Coiled coil</keyword>
<keyword evidence="3" id="KW-0862">Zinc</keyword>
<feature type="compositionally biased region" description="Polar residues" evidence="9">
    <location>
        <begin position="102"/>
        <end position="117"/>
    </location>
</feature>
<dbReference type="GO" id="GO:0006351">
    <property type="term" value="P:DNA-templated transcription"/>
    <property type="evidence" value="ECO:0007669"/>
    <property type="project" value="InterPro"/>
</dbReference>
<evidence type="ECO:0000256" key="7">
    <source>
        <dbReference type="ARBA" id="ARBA00023242"/>
    </source>
</evidence>
<evidence type="ECO:0000259" key="10">
    <source>
        <dbReference type="PROSITE" id="PS50048"/>
    </source>
</evidence>
<feature type="region of interest" description="Disordered" evidence="9">
    <location>
        <begin position="613"/>
        <end position="689"/>
    </location>
</feature>
<protein>
    <submittedName>
        <fullName evidence="11">Transcriptional regulatory protein CAT8</fullName>
    </submittedName>
</protein>
<name>A0A2B7WWW0_9EURO</name>
<gene>
    <name evidence="11" type="ORF">GX51_05520</name>
</gene>
<feature type="region of interest" description="Disordered" evidence="9">
    <location>
        <begin position="102"/>
        <end position="158"/>
    </location>
</feature>
<dbReference type="Pfam" id="PF04082">
    <property type="entry name" value="Fungal_trans"/>
    <property type="match status" value="1"/>
</dbReference>
<comment type="caution">
    <text evidence="11">The sequence shown here is derived from an EMBL/GenBank/DDBJ whole genome shotgun (WGS) entry which is preliminary data.</text>
</comment>
<dbReference type="FunFam" id="4.10.240.10:FF:000007">
    <property type="entry name" value="C6 transcription factor FacB"/>
    <property type="match status" value="1"/>
</dbReference>
<evidence type="ECO:0000313" key="12">
    <source>
        <dbReference type="Proteomes" id="UP000224080"/>
    </source>
</evidence>
<dbReference type="GO" id="GO:0008270">
    <property type="term" value="F:zinc ion binding"/>
    <property type="evidence" value="ECO:0007669"/>
    <property type="project" value="InterPro"/>
</dbReference>